<dbReference type="InterPro" id="IPR041698">
    <property type="entry name" value="Methyltransf_25"/>
</dbReference>
<dbReference type="PANTHER" id="PTHR43861">
    <property type="entry name" value="TRANS-ACONITATE 2-METHYLTRANSFERASE-RELATED"/>
    <property type="match status" value="1"/>
</dbReference>
<gene>
    <name evidence="4" type="ORF">MT2528_3199</name>
</gene>
<organism evidence="4 5">
    <name type="scientific">Moritella viscosa</name>
    <dbReference type="NCBI Taxonomy" id="80854"/>
    <lineage>
        <taxon>Bacteria</taxon>
        <taxon>Pseudomonadati</taxon>
        <taxon>Pseudomonadota</taxon>
        <taxon>Gammaproteobacteria</taxon>
        <taxon>Alteromonadales</taxon>
        <taxon>Moritellaceae</taxon>
        <taxon>Moritella</taxon>
    </lineage>
</organism>
<evidence type="ECO:0000313" key="5">
    <source>
        <dbReference type="Proteomes" id="UP000182660"/>
    </source>
</evidence>
<evidence type="ECO:0000313" key="4">
    <source>
        <dbReference type="EMBL" id="SGY96393.1"/>
    </source>
</evidence>
<evidence type="ECO:0000256" key="2">
    <source>
        <dbReference type="ARBA" id="ARBA00022679"/>
    </source>
</evidence>
<reference evidence="4 5" key="1">
    <citation type="submission" date="2016-11" db="EMBL/GenBank/DDBJ databases">
        <authorList>
            <person name="Klemetsen T."/>
        </authorList>
    </citation>
    <scope>NUCLEOTIDE SEQUENCE [LARGE SCALE GENOMIC DNA]</scope>
    <source>
        <strain evidence="4">MT 2528</strain>
    </source>
</reference>
<keyword evidence="1 4" id="KW-0489">Methyltransferase</keyword>
<comment type="caution">
    <text evidence="4">The sequence shown here is derived from an EMBL/GenBank/DDBJ whole genome shotgun (WGS) entry which is preliminary data.</text>
</comment>
<dbReference type="PANTHER" id="PTHR43861:SF1">
    <property type="entry name" value="TRANS-ACONITATE 2-METHYLTRANSFERASE"/>
    <property type="match status" value="1"/>
</dbReference>
<accession>A0ABY1HIA5</accession>
<dbReference type="EMBL" id="FPLJ01000069">
    <property type="protein sequence ID" value="SGY96393.1"/>
    <property type="molecule type" value="Genomic_DNA"/>
</dbReference>
<dbReference type="Proteomes" id="UP000182660">
    <property type="component" value="Unassembled WGS sequence"/>
</dbReference>
<dbReference type="Pfam" id="PF13649">
    <property type="entry name" value="Methyltransf_25"/>
    <property type="match status" value="1"/>
</dbReference>
<dbReference type="GO" id="GO:0032259">
    <property type="term" value="P:methylation"/>
    <property type="evidence" value="ECO:0007669"/>
    <property type="project" value="UniProtKB-KW"/>
</dbReference>
<sequence>MEYETEYSINNIVQQNAANYLINMIDHVQPKRILDIGCGSGNVTHKLNLKYPNATIDAIDPSSKMIHIAKNNYSSSKLNFICQKIEDFIPEYDYDLVFSNSSFQWWERHDIALSRIADLLAPNGVVAIQTPYRDLWCEEIIVLVEQVFNTHFPELYQYFKFPCLHLETKEQFQDLLLYSGLTPSTIKAHSFTYNVTNEELFKIFKSGAVKVYTSSDNFDIEVPKYFQTDFLKKFKILISNNNVCSTLSLHRMLLLCKSSQRV</sequence>
<proteinExistence type="predicted"/>
<name>A0ABY1HIA5_9GAMM</name>
<protein>
    <submittedName>
        <fullName evidence="4">Methyltransferase type 11</fullName>
    </submittedName>
</protein>
<evidence type="ECO:0000259" key="3">
    <source>
        <dbReference type="Pfam" id="PF13649"/>
    </source>
</evidence>
<feature type="domain" description="Methyltransferase" evidence="3">
    <location>
        <begin position="33"/>
        <end position="124"/>
    </location>
</feature>
<dbReference type="InterPro" id="IPR029063">
    <property type="entry name" value="SAM-dependent_MTases_sf"/>
</dbReference>
<dbReference type="GO" id="GO:0008168">
    <property type="term" value="F:methyltransferase activity"/>
    <property type="evidence" value="ECO:0007669"/>
    <property type="project" value="UniProtKB-KW"/>
</dbReference>
<keyword evidence="2" id="KW-0808">Transferase</keyword>
<dbReference type="Gene3D" id="3.40.50.150">
    <property type="entry name" value="Vaccinia Virus protein VP39"/>
    <property type="match status" value="1"/>
</dbReference>
<dbReference type="CDD" id="cd02440">
    <property type="entry name" value="AdoMet_MTases"/>
    <property type="match status" value="1"/>
</dbReference>
<keyword evidence="5" id="KW-1185">Reference proteome</keyword>
<dbReference type="GeneID" id="61297032"/>
<dbReference type="RefSeq" id="WP_075472873.1">
    <property type="nucleotide sequence ID" value="NZ_CAWQZC010000029.1"/>
</dbReference>
<evidence type="ECO:0000256" key="1">
    <source>
        <dbReference type="ARBA" id="ARBA00022603"/>
    </source>
</evidence>
<dbReference type="SUPFAM" id="SSF53335">
    <property type="entry name" value="S-adenosyl-L-methionine-dependent methyltransferases"/>
    <property type="match status" value="1"/>
</dbReference>